<dbReference type="SUPFAM" id="SSF53383">
    <property type="entry name" value="PLP-dependent transferases"/>
    <property type="match status" value="1"/>
</dbReference>
<evidence type="ECO:0000256" key="2">
    <source>
        <dbReference type="ARBA" id="ARBA00022898"/>
    </source>
</evidence>
<name>A0A9Q0YLY8_HOLLE</name>
<dbReference type="PROSITE" id="PS00600">
    <property type="entry name" value="AA_TRANSFER_CLASS_3"/>
    <property type="match status" value="1"/>
</dbReference>
<dbReference type="PANTHER" id="PTHR45688">
    <property type="match status" value="1"/>
</dbReference>
<dbReference type="CDD" id="cd00610">
    <property type="entry name" value="OAT_like"/>
    <property type="match status" value="1"/>
</dbReference>
<dbReference type="GO" id="GO:0008483">
    <property type="term" value="F:transaminase activity"/>
    <property type="evidence" value="ECO:0007669"/>
    <property type="project" value="InterPro"/>
</dbReference>
<evidence type="ECO:0000313" key="5">
    <source>
        <dbReference type="Proteomes" id="UP001152320"/>
    </source>
</evidence>
<accession>A0A9Q0YLY8</accession>
<keyword evidence="2 3" id="KW-0663">Pyridoxal phosphate</keyword>
<evidence type="ECO:0000256" key="1">
    <source>
        <dbReference type="ARBA" id="ARBA00008954"/>
    </source>
</evidence>
<dbReference type="InterPro" id="IPR049704">
    <property type="entry name" value="Aminotrans_3_PPA_site"/>
</dbReference>
<protein>
    <submittedName>
        <fullName evidence="4">Ethanolamine-phosphate phospho-lyase</fullName>
    </submittedName>
</protein>
<dbReference type="OrthoDB" id="10261433at2759"/>
<dbReference type="Proteomes" id="UP001152320">
    <property type="component" value="Chromosome 20"/>
</dbReference>
<gene>
    <name evidence="4" type="ORF">HOLleu_38164</name>
</gene>
<dbReference type="GO" id="GO:0005739">
    <property type="term" value="C:mitochondrion"/>
    <property type="evidence" value="ECO:0007669"/>
    <property type="project" value="TreeGrafter"/>
</dbReference>
<dbReference type="InterPro" id="IPR015422">
    <property type="entry name" value="PyrdxlP-dep_Trfase_small"/>
</dbReference>
<evidence type="ECO:0000313" key="4">
    <source>
        <dbReference type="EMBL" id="KAJ8023084.1"/>
    </source>
</evidence>
<dbReference type="Gene3D" id="3.40.640.10">
    <property type="entry name" value="Type I PLP-dependent aspartate aminotransferase-like (Major domain)"/>
    <property type="match status" value="1"/>
</dbReference>
<dbReference type="InterPro" id="IPR015421">
    <property type="entry name" value="PyrdxlP-dep_Trfase_major"/>
</dbReference>
<dbReference type="EMBL" id="JAIZAY010000020">
    <property type="protein sequence ID" value="KAJ8023084.1"/>
    <property type="molecule type" value="Genomic_DNA"/>
</dbReference>
<keyword evidence="5" id="KW-1185">Reference proteome</keyword>
<comment type="similarity">
    <text evidence="1 3">Belongs to the class-III pyridoxal-phosphate-dependent aminotransferase family.</text>
</comment>
<proteinExistence type="inferred from homology"/>
<dbReference type="InterPro" id="IPR015424">
    <property type="entry name" value="PyrdxlP-dep_Trfase"/>
</dbReference>
<comment type="caution">
    <text evidence="4">The sequence shown here is derived from an EMBL/GenBank/DDBJ whole genome shotgun (WGS) entry which is preliminary data.</text>
</comment>
<evidence type="ECO:0000256" key="3">
    <source>
        <dbReference type="RuleBase" id="RU003560"/>
    </source>
</evidence>
<reference evidence="4" key="1">
    <citation type="submission" date="2021-10" db="EMBL/GenBank/DDBJ databases">
        <title>Tropical sea cucumber genome reveals ecological adaptation and Cuvierian tubules defense mechanism.</title>
        <authorList>
            <person name="Chen T."/>
        </authorList>
    </citation>
    <scope>NUCLEOTIDE SEQUENCE</scope>
    <source>
        <strain evidence="4">Nanhai2018</strain>
        <tissue evidence="4">Muscle</tissue>
    </source>
</reference>
<dbReference type="PIRSF" id="PIRSF000521">
    <property type="entry name" value="Transaminase_4ab_Lys_Orn"/>
    <property type="match status" value="1"/>
</dbReference>
<organism evidence="4 5">
    <name type="scientific">Holothuria leucospilota</name>
    <name type="common">Black long sea cucumber</name>
    <name type="synonym">Mertensiothuria leucospilota</name>
    <dbReference type="NCBI Taxonomy" id="206669"/>
    <lineage>
        <taxon>Eukaryota</taxon>
        <taxon>Metazoa</taxon>
        <taxon>Echinodermata</taxon>
        <taxon>Eleutherozoa</taxon>
        <taxon>Echinozoa</taxon>
        <taxon>Holothuroidea</taxon>
        <taxon>Aspidochirotacea</taxon>
        <taxon>Aspidochirotida</taxon>
        <taxon>Holothuriidae</taxon>
        <taxon>Holothuria</taxon>
    </lineage>
</organism>
<dbReference type="InterPro" id="IPR005814">
    <property type="entry name" value="Aminotrans_3"/>
</dbReference>
<dbReference type="GO" id="GO:0030170">
    <property type="term" value="F:pyridoxal phosphate binding"/>
    <property type="evidence" value="ECO:0007669"/>
    <property type="project" value="InterPro"/>
</dbReference>
<dbReference type="PANTHER" id="PTHR45688:SF13">
    <property type="entry name" value="ALANINE--GLYOXYLATE AMINOTRANSFERASE 2-LIKE"/>
    <property type="match status" value="1"/>
</dbReference>
<dbReference type="AlphaFoldDB" id="A0A9Q0YLY8"/>
<sequence>MMAYLQRLHSVARHLNTVKLAQPKVFLQNRSFFNSNCRMEQLSRTTTIQMRKKLIGSACPIWFRDEPLKIIRAEGQYMYDEEGNQYLDCINNVCHVGHSHPDVTKAVSNQLAILNTNTRFLNDNMLHLAKKLTDSLPGKLSVCFFCNSGSEANDLAIRLARKYTGNKDVVVLDNAYHGHTELLIDISPHKFKKPCMEGKKEWVHVADPPDIYRGKYAGDPNAGEKYALMVKNTIDSATQNGRKVCAFILEALQSCGGQQIYPPNFMKNCFKHVREAGGLCIVDEVQTGFGRVGSHMWAFQLQGEDVEPDIVSFGKPMGNGFPVAAVVTTPEIAHKFGEGGHEYFNTYGGNPVAAASALAVWEIVEKENLRDHALKVGGFLLEEMKKLQEKHEMLGHVRGVGLFQGYELVRDRETKEPATEEAAQVIIRLRKKHILLSTEGPYNNTLKFKPPMCFSEDDARHLVKSLSEVLSEIEADNDALNGHNVGKVGR</sequence>
<dbReference type="Pfam" id="PF00202">
    <property type="entry name" value="Aminotran_3"/>
    <property type="match status" value="1"/>
</dbReference>
<dbReference type="Gene3D" id="3.90.1150.10">
    <property type="entry name" value="Aspartate Aminotransferase, domain 1"/>
    <property type="match status" value="1"/>
</dbReference>